<reference evidence="9 10" key="1">
    <citation type="journal article" date="2017" name="ISME J.">
        <title>Potential for microbial H2 and metal transformations associated with novel bacteria and archaea in deep terrestrial subsurface sediments.</title>
        <authorList>
            <person name="Hernsdorf A.W."/>
            <person name="Amano Y."/>
            <person name="Miyakawa K."/>
            <person name="Ise K."/>
            <person name="Suzuki Y."/>
            <person name="Anantharaman K."/>
            <person name="Probst A."/>
            <person name="Burstein D."/>
            <person name="Thomas B.C."/>
            <person name="Banfield J.F."/>
        </authorList>
    </citation>
    <scope>NUCLEOTIDE SEQUENCE [LARGE SCALE GENOMIC DNA]</scope>
    <source>
        <strain evidence="9">HGW-Actinobacteria-3</strain>
    </source>
</reference>
<gene>
    <name evidence="9" type="ORF">CVT63_05620</name>
</gene>
<dbReference type="SUPFAM" id="SSF55021">
    <property type="entry name" value="ACT-like"/>
    <property type="match status" value="1"/>
</dbReference>
<dbReference type="InterPro" id="IPR017900">
    <property type="entry name" value="4Fe4S_Fe_S_CS"/>
</dbReference>
<comment type="caution">
    <text evidence="9">The sequence shown here is derived from an EMBL/GenBank/DDBJ whole genome shotgun (WGS) entry which is preliminary data.</text>
</comment>
<proteinExistence type="predicted"/>
<dbReference type="EMBL" id="PHEX01000046">
    <property type="protein sequence ID" value="PKQ27884.1"/>
    <property type="molecule type" value="Genomic_DNA"/>
</dbReference>
<dbReference type="AlphaFoldDB" id="A0A2N3G5M6"/>
<evidence type="ECO:0000256" key="1">
    <source>
        <dbReference type="ARBA" id="ARBA00022448"/>
    </source>
</evidence>
<evidence type="ECO:0000313" key="10">
    <source>
        <dbReference type="Proteomes" id="UP000233654"/>
    </source>
</evidence>
<keyword evidence="4" id="KW-0677">Repeat</keyword>
<organism evidence="9 10">
    <name type="scientific">Candidatus Anoxymicrobium japonicum</name>
    <dbReference type="NCBI Taxonomy" id="2013648"/>
    <lineage>
        <taxon>Bacteria</taxon>
        <taxon>Bacillati</taxon>
        <taxon>Actinomycetota</taxon>
        <taxon>Candidatus Geothermincolia</taxon>
        <taxon>Candidatus Geothermincolales</taxon>
        <taxon>Candidatus Anoxymicrobiaceae</taxon>
        <taxon>Candidatus Anoxymicrobium</taxon>
    </lineage>
</organism>
<evidence type="ECO:0000256" key="4">
    <source>
        <dbReference type="ARBA" id="ARBA00022737"/>
    </source>
</evidence>
<dbReference type="SMART" id="SM00930">
    <property type="entry name" value="NIL"/>
    <property type="match status" value="1"/>
</dbReference>
<dbReference type="PROSITE" id="PS00198">
    <property type="entry name" value="4FE4S_FER_1"/>
    <property type="match status" value="1"/>
</dbReference>
<dbReference type="Gene3D" id="3.30.70.20">
    <property type="match status" value="1"/>
</dbReference>
<keyword evidence="7" id="KW-0411">Iron-sulfur</keyword>
<dbReference type="GO" id="GO:0046872">
    <property type="term" value="F:metal ion binding"/>
    <property type="evidence" value="ECO:0007669"/>
    <property type="project" value="UniProtKB-KW"/>
</dbReference>
<dbReference type="Pfam" id="PF09383">
    <property type="entry name" value="NIL"/>
    <property type="match status" value="1"/>
</dbReference>
<protein>
    <recommendedName>
        <fullName evidence="8">4Fe-4S ferredoxin-type domain-containing protein</fullName>
    </recommendedName>
</protein>
<dbReference type="InterPro" id="IPR018449">
    <property type="entry name" value="NIL_domain"/>
</dbReference>
<evidence type="ECO:0000256" key="6">
    <source>
        <dbReference type="ARBA" id="ARBA00023004"/>
    </source>
</evidence>
<name>A0A2N3G5M6_9ACTN</name>
<evidence type="ECO:0000259" key="8">
    <source>
        <dbReference type="PROSITE" id="PS51379"/>
    </source>
</evidence>
<keyword evidence="6" id="KW-0408">Iron</keyword>
<evidence type="ECO:0000256" key="7">
    <source>
        <dbReference type="ARBA" id="ARBA00023014"/>
    </source>
</evidence>
<dbReference type="PANTHER" id="PTHR43687:SF6">
    <property type="entry name" value="L-ASPARTATE SEMIALDEHYDE SULFURTRANSFERASE IRON-SULFUR SUBUNIT"/>
    <property type="match status" value="1"/>
</dbReference>
<sequence length="135" mass="14933">MAKKRLVLTFPPDVVERPVISLLVKEYDIITNILRAEIYEGEIGRMLVELEGEGKNIKAGVGHLKDQGVAVEDAIKDIELDESLCISCGACTAVCLTRALKVEAPEWELDLDKDRCILCGFCVDACPLQLIKVKF</sequence>
<dbReference type="PROSITE" id="PS51379">
    <property type="entry name" value="4FE4S_FER_2"/>
    <property type="match status" value="2"/>
</dbReference>
<accession>A0A2N3G5M6</accession>
<keyword evidence="1" id="KW-0813">Transport</keyword>
<evidence type="ECO:0000313" key="9">
    <source>
        <dbReference type="EMBL" id="PKQ27884.1"/>
    </source>
</evidence>
<feature type="domain" description="4Fe-4S ferredoxin-type" evidence="8">
    <location>
        <begin position="76"/>
        <end position="105"/>
    </location>
</feature>
<dbReference type="Proteomes" id="UP000233654">
    <property type="component" value="Unassembled WGS sequence"/>
</dbReference>
<dbReference type="Pfam" id="PF13237">
    <property type="entry name" value="Fer4_10"/>
    <property type="match status" value="1"/>
</dbReference>
<keyword evidence="3" id="KW-0479">Metal-binding</keyword>
<feature type="domain" description="4Fe-4S ferredoxin-type" evidence="8">
    <location>
        <begin position="107"/>
        <end position="135"/>
    </location>
</feature>
<keyword evidence="5" id="KW-0249">Electron transport</keyword>
<dbReference type="InterPro" id="IPR045865">
    <property type="entry name" value="ACT-like_dom_sf"/>
</dbReference>
<dbReference type="InterPro" id="IPR050572">
    <property type="entry name" value="Fe-S_Ferredoxin"/>
</dbReference>
<dbReference type="SUPFAM" id="SSF54862">
    <property type="entry name" value="4Fe-4S ferredoxins"/>
    <property type="match status" value="1"/>
</dbReference>
<keyword evidence="2" id="KW-0004">4Fe-4S</keyword>
<dbReference type="InterPro" id="IPR017896">
    <property type="entry name" value="4Fe4S_Fe-S-bd"/>
</dbReference>
<evidence type="ECO:0000256" key="3">
    <source>
        <dbReference type="ARBA" id="ARBA00022723"/>
    </source>
</evidence>
<dbReference type="GO" id="GO:0051539">
    <property type="term" value="F:4 iron, 4 sulfur cluster binding"/>
    <property type="evidence" value="ECO:0007669"/>
    <property type="project" value="UniProtKB-KW"/>
</dbReference>
<dbReference type="PANTHER" id="PTHR43687">
    <property type="entry name" value="ADENYLYLSULFATE REDUCTASE, BETA SUBUNIT"/>
    <property type="match status" value="1"/>
</dbReference>
<dbReference type="Gene3D" id="3.30.70.260">
    <property type="match status" value="1"/>
</dbReference>
<evidence type="ECO:0000256" key="2">
    <source>
        <dbReference type="ARBA" id="ARBA00022485"/>
    </source>
</evidence>
<evidence type="ECO:0000256" key="5">
    <source>
        <dbReference type="ARBA" id="ARBA00022982"/>
    </source>
</evidence>